<evidence type="ECO:0008006" key="4">
    <source>
        <dbReference type="Google" id="ProtNLM"/>
    </source>
</evidence>
<evidence type="ECO:0000256" key="1">
    <source>
        <dbReference type="SAM" id="MobiDB-lite"/>
    </source>
</evidence>
<proteinExistence type="predicted"/>
<organism evidence="2 3">
    <name type="scientific">Paenibacillus oryzae</name>
    <dbReference type="NCBI Taxonomy" id="1844972"/>
    <lineage>
        <taxon>Bacteria</taxon>
        <taxon>Bacillati</taxon>
        <taxon>Bacillota</taxon>
        <taxon>Bacilli</taxon>
        <taxon>Bacillales</taxon>
        <taxon>Paenibacillaceae</taxon>
        <taxon>Paenibacillus</taxon>
    </lineage>
</organism>
<feature type="region of interest" description="Disordered" evidence="1">
    <location>
        <begin position="754"/>
        <end position="788"/>
    </location>
</feature>
<dbReference type="InterPro" id="IPR028212">
    <property type="entry name" value="GHL6"/>
</dbReference>
<dbReference type="Gene3D" id="3.40.50.880">
    <property type="match status" value="1"/>
</dbReference>
<dbReference type="SUPFAM" id="SSF51445">
    <property type="entry name" value="(Trans)glycosidases"/>
    <property type="match status" value="1"/>
</dbReference>
<dbReference type="EMBL" id="LYPA01000070">
    <property type="protein sequence ID" value="OBR63751.1"/>
    <property type="molecule type" value="Genomic_DNA"/>
</dbReference>
<dbReference type="AlphaFoldDB" id="A0A1A5YDN9"/>
<dbReference type="InterPro" id="IPR017853">
    <property type="entry name" value="GH"/>
</dbReference>
<reference evidence="2 3" key="1">
    <citation type="submission" date="2016-05" db="EMBL/GenBank/DDBJ databases">
        <title>Paenibacillus oryzae. sp. nov., isolated from the rice root.</title>
        <authorList>
            <person name="Zhang J."/>
            <person name="Zhang X."/>
        </authorList>
    </citation>
    <scope>NUCLEOTIDE SEQUENCE [LARGE SCALE GENOMIC DNA]</scope>
    <source>
        <strain evidence="2 3">1DrF-4</strain>
    </source>
</reference>
<name>A0A1A5YDN9_9BACL</name>
<keyword evidence="3" id="KW-1185">Reference proteome</keyword>
<dbReference type="RefSeq" id="WP_068685885.1">
    <property type="nucleotide sequence ID" value="NZ_LYPA01000070.1"/>
</dbReference>
<comment type="caution">
    <text evidence="2">The sequence shown here is derived from an EMBL/GenBank/DDBJ whole genome shotgun (WGS) entry which is preliminary data.</text>
</comment>
<dbReference type="Pfam" id="PF14871">
    <property type="entry name" value="GHL6"/>
    <property type="match status" value="1"/>
</dbReference>
<dbReference type="InterPro" id="IPR029062">
    <property type="entry name" value="Class_I_gatase-like"/>
</dbReference>
<evidence type="ECO:0000313" key="2">
    <source>
        <dbReference type="EMBL" id="OBR63751.1"/>
    </source>
</evidence>
<dbReference type="STRING" id="1844972.A7K91_08260"/>
<evidence type="ECO:0000313" key="3">
    <source>
        <dbReference type="Proteomes" id="UP000092024"/>
    </source>
</evidence>
<accession>A0A1A5YDN9</accession>
<dbReference type="Proteomes" id="UP000092024">
    <property type="component" value="Unassembled WGS sequence"/>
</dbReference>
<protein>
    <recommendedName>
        <fullName evidence="4">Beta-galactosidase trimerisation domain-containing protein</fullName>
    </recommendedName>
</protein>
<gene>
    <name evidence="2" type="ORF">A7K91_08260</name>
</gene>
<dbReference type="Gene3D" id="3.20.20.80">
    <property type="entry name" value="Glycosidases"/>
    <property type="match status" value="1"/>
</dbReference>
<sequence>MSWWTGNTLRLVQNNLREVDADLDVDKLISQLKAMDANVLMMNAGGMFAFYPSRLPYQYVTPYLKGDLLGETIHKAHKNGIRFIARFDFSKAHESIFEKRPEWFYRTRDGKEVNYSGIVHTCLNGGYQQQNSLVILEEALTAYDVDGVFFNMFGYQNWDYSGNYYGICHCDNCRVLFKKMYGLELPPEEDRGNETFRKYREFQEKTSMAILEKIASHLKKLRPDIAISTYHPHKVDIVRHESNTALNRPLPKWLYSAAENIMPIMGSYAGKLVSNCSINAIDLTYRFTGVSRQETEIRLYESLLSGSGLDFCIIGAFEGYPDRENLETVSSIFRYHKQHEALFGQLQSVADVVLVKPSPSSVRDSSKEYFGVFKMLKESHIQFDVIKQDRLERLAANPAKIVILPGVEKLETSELEQLAEWRKRGLHIVATGGALAGQPEALRLLFHAAPGRIIEDTTASYVRVDDKTMFPQMALRDWVVVDGAFATVSFGEGATKRLPYIASASFGPPERAYGHAESPELYALGIMPPGVLARPDSGSAVGGRMAGVSVEGRSSKCGGNSNVEGCGSSAVVDIVSTDGESIAGDDSIVESGAEGEGSRIVGVGSVGEGGRLVGRGAEGEGSRIGEGGPVGQVGRLVGRGAEGEGSRIGESGPVGQVDRLVGGSAYVCWNIGELYFRHGFADYRWILLGALHALVPEEQRMLSTNAHPSVEITLHRLPDGSRLLQLLNLSGFNGMTYEDPIPIGEIEISLQGRPINTDDSNNQYNQNNQSNQSNQSKQNNQNKQSNQRAELPAPIALVIPGRSTTSVHTSMGAEARAVWRIRDGMAVLVVSGLGSYAAFHLK</sequence>
<feature type="compositionally biased region" description="Low complexity" evidence="1">
    <location>
        <begin position="760"/>
        <end position="787"/>
    </location>
</feature>